<keyword evidence="1" id="KW-0238">DNA-binding</keyword>
<evidence type="ECO:0000313" key="3">
    <source>
        <dbReference type="EMBL" id="TQR97718.1"/>
    </source>
</evidence>
<dbReference type="Gene3D" id="1.10.150.130">
    <property type="match status" value="1"/>
</dbReference>
<feature type="domain" description="Integrase SAM-like N-terminal" evidence="2">
    <location>
        <begin position="6"/>
        <end position="40"/>
    </location>
</feature>
<organism evidence="3 4">
    <name type="scientific">Paenibacillus ottowii</name>
    <dbReference type="NCBI Taxonomy" id="2315729"/>
    <lineage>
        <taxon>Bacteria</taxon>
        <taxon>Bacillati</taxon>
        <taxon>Bacillota</taxon>
        <taxon>Bacilli</taxon>
        <taxon>Bacillales</taxon>
        <taxon>Paenibacillaceae</taxon>
        <taxon>Paenibacillus</taxon>
    </lineage>
</organism>
<evidence type="ECO:0000256" key="1">
    <source>
        <dbReference type="ARBA" id="ARBA00023125"/>
    </source>
</evidence>
<accession>A0ABY3B207</accession>
<dbReference type="Proteomes" id="UP000319219">
    <property type="component" value="Unassembled WGS sequence"/>
</dbReference>
<dbReference type="Pfam" id="PF14659">
    <property type="entry name" value="Phage_int_SAM_3"/>
    <property type="match status" value="1"/>
</dbReference>
<dbReference type="InterPro" id="IPR004107">
    <property type="entry name" value="Integrase_SAM-like_N"/>
</dbReference>
<proteinExistence type="predicted"/>
<keyword evidence="4" id="KW-1185">Reference proteome</keyword>
<comment type="caution">
    <text evidence="3">The sequence shown here is derived from an EMBL/GenBank/DDBJ whole genome shotgun (WGS) entry which is preliminary data.</text>
</comment>
<sequence>MAQRQKNLVKHSTWKSYEWLVNTHIIPNLGKLLMTKLKPLASYVDLPKEKRRSAKVRYLHYPVQR</sequence>
<gene>
    <name evidence="3" type="ORF">FKV70_16675</name>
</gene>
<protein>
    <recommendedName>
        <fullName evidence="2">Integrase SAM-like N-terminal domain-containing protein</fullName>
    </recommendedName>
</protein>
<dbReference type="EMBL" id="VIJZ01000007">
    <property type="protein sequence ID" value="TQR97718.1"/>
    <property type="molecule type" value="Genomic_DNA"/>
</dbReference>
<reference evidence="3 4" key="1">
    <citation type="submission" date="2019-07" db="EMBL/GenBank/DDBJ databases">
        <title>Paenibacillus ottowii sp. nov. isolated from a fermentation system processing bovine manure.</title>
        <authorList>
            <person name="Velazquez L.F."/>
            <person name="Rajbanshi S."/>
            <person name="Guan S."/>
            <person name="Hinchee M."/>
            <person name="Welsh A."/>
        </authorList>
    </citation>
    <scope>NUCLEOTIDE SEQUENCE [LARGE SCALE GENOMIC DNA]</scope>
    <source>
        <strain evidence="3 4">MS2379</strain>
    </source>
</reference>
<dbReference type="InterPro" id="IPR010998">
    <property type="entry name" value="Integrase_recombinase_N"/>
</dbReference>
<evidence type="ECO:0000259" key="2">
    <source>
        <dbReference type="Pfam" id="PF14659"/>
    </source>
</evidence>
<name>A0ABY3B207_9BACL</name>
<evidence type="ECO:0000313" key="4">
    <source>
        <dbReference type="Proteomes" id="UP000319219"/>
    </source>
</evidence>